<dbReference type="EMBL" id="JAERQJ010000006">
    <property type="protein sequence ID" value="MBL0684764.1"/>
    <property type="molecule type" value="Genomic_DNA"/>
</dbReference>
<dbReference type="InterPro" id="IPR013783">
    <property type="entry name" value="Ig-like_fold"/>
</dbReference>
<organism evidence="2 3">
    <name type="scientific">Aquimarina mytili</name>
    <dbReference type="NCBI Taxonomy" id="874423"/>
    <lineage>
        <taxon>Bacteria</taxon>
        <taxon>Pseudomonadati</taxon>
        <taxon>Bacteroidota</taxon>
        <taxon>Flavobacteriia</taxon>
        <taxon>Flavobacteriales</taxon>
        <taxon>Flavobacteriaceae</taxon>
        <taxon>Aquimarina</taxon>
    </lineage>
</organism>
<reference evidence="2" key="1">
    <citation type="submission" date="2021-01" db="EMBL/GenBank/DDBJ databases">
        <authorList>
            <person name="Zhong Y.L."/>
        </authorList>
    </citation>
    <scope>NUCLEOTIDE SEQUENCE</scope>
    <source>
        <strain evidence="2">KCTC 23302</strain>
    </source>
</reference>
<dbReference type="SUPFAM" id="SSF49265">
    <property type="entry name" value="Fibronectin type III"/>
    <property type="match status" value="1"/>
</dbReference>
<feature type="domain" description="Fibronectin type-III" evidence="1">
    <location>
        <begin position="36"/>
        <end position="131"/>
    </location>
</feature>
<dbReference type="InterPro" id="IPR036116">
    <property type="entry name" value="FN3_sf"/>
</dbReference>
<dbReference type="RefSeq" id="WP_201921664.1">
    <property type="nucleotide sequence ID" value="NZ_BAABAX010000014.1"/>
</dbReference>
<name>A0A936ZSE7_9FLAO</name>
<keyword evidence="3" id="KW-1185">Reference proteome</keyword>
<proteinExistence type="predicted"/>
<dbReference type="PROSITE" id="PS51257">
    <property type="entry name" value="PROKAR_LIPOPROTEIN"/>
    <property type="match status" value="1"/>
</dbReference>
<dbReference type="AlphaFoldDB" id="A0A936ZSE7"/>
<evidence type="ECO:0000313" key="3">
    <source>
        <dbReference type="Proteomes" id="UP000651057"/>
    </source>
</evidence>
<dbReference type="Proteomes" id="UP000651057">
    <property type="component" value="Unassembled WGS sequence"/>
</dbReference>
<dbReference type="Gene3D" id="2.60.40.10">
    <property type="entry name" value="Immunoglobulins"/>
    <property type="match status" value="2"/>
</dbReference>
<sequence>MKKIFITLITLSLVLSCSGDDDGGATRALTNEALVAPGLVFPTQNLTCTNFNLEFTWNSISDPEGDDISYIIDISTDNNFGSISFTAVTTEALQAFTLEKGVTYYWRVKARDSEGNESDYSTTQSFFTEPDAGINTIPYAPTAVTPLDGATPTGNTVSLAWDTTDADGDTLVYDVYFGETNPPQLTTENITTTNFDVSVASDTQYYWRVVVKDSNQGTTIGQVWNFRTE</sequence>
<gene>
    <name evidence="2" type="ORF">JJQ60_14630</name>
</gene>
<protein>
    <recommendedName>
        <fullName evidence="1">Fibronectin type-III domain-containing protein</fullName>
    </recommendedName>
</protein>
<dbReference type="InterPro" id="IPR003961">
    <property type="entry name" value="FN3_dom"/>
</dbReference>
<comment type="caution">
    <text evidence="2">The sequence shown here is derived from an EMBL/GenBank/DDBJ whole genome shotgun (WGS) entry which is preliminary data.</text>
</comment>
<accession>A0A936ZSE7</accession>
<evidence type="ECO:0000313" key="2">
    <source>
        <dbReference type="EMBL" id="MBL0684764.1"/>
    </source>
</evidence>
<evidence type="ECO:0000259" key="1">
    <source>
        <dbReference type="PROSITE" id="PS50853"/>
    </source>
</evidence>
<dbReference type="PROSITE" id="PS50853">
    <property type="entry name" value="FN3"/>
    <property type="match status" value="1"/>
</dbReference>